<evidence type="ECO:0000313" key="2">
    <source>
        <dbReference type="Proteomes" id="UP000297245"/>
    </source>
</evidence>
<dbReference type="SUPFAM" id="SSF56112">
    <property type="entry name" value="Protein kinase-like (PK-like)"/>
    <property type="match status" value="1"/>
</dbReference>
<dbReference type="OrthoDB" id="5979581at2759"/>
<organism evidence="1 2">
    <name type="scientific">Dendrothele bispora (strain CBS 962.96)</name>
    <dbReference type="NCBI Taxonomy" id="1314807"/>
    <lineage>
        <taxon>Eukaryota</taxon>
        <taxon>Fungi</taxon>
        <taxon>Dikarya</taxon>
        <taxon>Basidiomycota</taxon>
        <taxon>Agaricomycotina</taxon>
        <taxon>Agaricomycetes</taxon>
        <taxon>Agaricomycetidae</taxon>
        <taxon>Agaricales</taxon>
        <taxon>Agaricales incertae sedis</taxon>
        <taxon>Dendrothele</taxon>
    </lineage>
</organism>
<evidence type="ECO:0008006" key="3">
    <source>
        <dbReference type="Google" id="ProtNLM"/>
    </source>
</evidence>
<keyword evidence="2" id="KW-1185">Reference proteome</keyword>
<protein>
    <recommendedName>
        <fullName evidence="3">Protein kinase domain-containing protein</fullName>
    </recommendedName>
</protein>
<dbReference type="InterPro" id="IPR011009">
    <property type="entry name" value="Kinase-like_dom_sf"/>
</dbReference>
<sequence>MALFLQWSPLFAVIPLNPDNPEDGLGDRSVRGAKVGLGLPLFTALAGRPIYPSKPPPFVIPALHFGDFPMDLVRVDNDVAALIFDTRTGRLKEDLVSGFAFGAPAGDVDPGIQYATHVPLDKYFEYITGGRKFSDNLKDFIARMLDLDPRTRATAKQLLSHRWLIGST</sequence>
<reference evidence="1 2" key="1">
    <citation type="journal article" date="2019" name="Nat. Ecol. Evol.">
        <title>Megaphylogeny resolves global patterns of mushroom evolution.</title>
        <authorList>
            <person name="Varga T."/>
            <person name="Krizsan K."/>
            <person name="Foldi C."/>
            <person name="Dima B."/>
            <person name="Sanchez-Garcia M."/>
            <person name="Sanchez-Ramirez S."/>
            <person name="Szollosi G.J."/>
            <person name="Szarkandi J.G."/>
            <person name="Papp V."/>
            <person name="Albert L."/>
            <person name="Andreopoulos W."/>
            <person name="Angelini C."/>
            <person name="Antonin V."/>
            <person name="Barry K.W."/>
            <person name="Bougher N.L."/>
            <person name="Buchanan P."/>
            <person name="Buyck B."/>
            <person name="Bense V."/>
            <person name="Catcheside P."/>
            <person name="Chovatia M."/>
            <person name="Cooper J."/>
            <person name="Damon W."/>
            <person name="Desjardin D."/>
            <person name="Finy P."/>
            <person name="Geml J."/>
            <person name="Haridas S."/>
            <person name="Hughes K."/>
            <person name="Justo A."/>
            <person name="Karasinski D."/>
            <person name="Kautmanova I."/>
            <person name="Kiss B."/>
            <person name="Kocsube S."/>
            <person name="Kotiranta H."/>
            <person name="LaButti K.M."/>
            <person name="Lechner B.E."/>
            <person name="Liimatainen K."/>
            <person name="Lipzen A."/>
            <person name="Lukacs Z."/>
            <person name="Mihaltcheva S."/>
            <person name="Morgado L.N."/>
            <person name="Niskanen T."/>
            <person name="Noordeloos M.E."/>
            <person name="Ohm R.A."/>
            <person name="Ortiz-Santana B."/>
            <person name="Ovrebo C."/>
            <person name="Racz N."/>
            <person name="Riley R."/>
            <person name="Savchenko A."/>
            <person name="Shiryaev A."/>
            <person name="Soop K."/>
            <person name="Spirin V."/>
            <person name="Szebenyi C."/>
            <person name="Tomsovsky M."/>
            <person name="Tulloss R.E."/>
            <person name="Uehling J."/>
            <person name="Grigoriev I.V."/>
            <person name="Vagvolgyi C."/>
            <person name="Papp T."/>
            <person name="Martin F.M."/>
            <person name="Miettinen O."/>
            <person name="Hibbett D.S."/>
            <person name="Nagy L.G."/>
        </authorList>
    </citation>
    <scope>NUCLEOTIDE SEQUENCE [LARGE SCALE GENOMIC DNA]</scope>
    <source>
        <strain evidence="1 2">CBS 962.96</strain>
    </source>
</reference>
<proteinExistence type="predicted"/>
<accession>A0A4V4HCW9</accession>
<gene>
    <name evidence="1" type="ORF">K435DRAFT_927004</name>
</gene>
<name>A0A4V4HCW9_DENBC</name>
<dbReference type="EMBL" id="ML179575">
    <property type="protein sequence ID" value="THU84875.1"/>
    <property type="molecule type" value="Genomic_DNA"/>
</dbReference>
<evidence type="ECO:0000313" key="1">
    <source>
        <dbReference type="EMBL" id="THU84875.1"/>
    </source>
</evidence>
<dbReference type="AlphaFoldDB" id="A0A4V4HCW9"/>
<dbReference type="Proteomes" id="UP000297245">
    <property type="component" value="Unassembled WGS sequence"/>
</dbReference>
<dbReference type="Gene3D" id="1.10.510.10">
    <property type="entry name" value="Transferase(Phosphotransferase) domain 1"/>
    <property type="match status" value="1"/>
</dbReference>